<feature type="transmembrane region" description="Helical" evidence="2">
    <location>
        <begin position="419"/>
        <end position="444"/>
    </location>
</feature>
<keyword evidence="2" id="KW-1133">Transmembrane helix</keyword>
<comment type="caution">
    <text evidence="4">The sequence shown here is derived from an EMBL/GenBank/DDBJ whole genome shotgun (WGS) entry which is preliminary data.</text>
</comment>
<dbReference type="Pfam" id="PF12248">
    <property type="entry name" value="Methyltransf_FA"/>
    <property type="match status" value="1"/>
</dbReference>
<evidence type="ECO:0000313" key="5">
    <source>
        <dbReference type="Proteomes" id="UP000596742"/>
    </source>
</evidence>
<evidence type="ECO:0000313" key="4">
    <source>
        <dbReference type="EMBL" id="VDI07225.1"/>
    </source>
</evidence>
<evidence type="ECO:0000259" key="3">
    <source>
        <dbReference type="Pfam" id="PF12248"/>
    </source>
</evidence>
<protein>
    <recommendedName>
        <fullName evidence="3">Farnesoic acid O-methyl transferase domain-containing protein</fullName>
    </recommendedName>
</protein>
<feature type="region of interest" description="Disordered" evidence="1">
    <location>
        <begin position="216"/>
        <end position="241"/>
    </location>
</feature>
<dbReference type="AlphaFoldDB" id="A0A8B6CLY4"/>
<accession>A0A8B6CLY4</accession>
<sequence>MENFLIYSIIIMKGAKLTNGVTICTLANNDHQILNVVPVNETNQTSLIFSVRSCYGVRIAFVNNLSKVSLANGPVFRPAYFVSIAYRTDIIRIRTCLKDDETNCFDNSVRIKAPDLLHCTEFRSFWISWKQDITLGKGNEVNKQILLTKPLDETIVINFIGLRTFSGNNDTWILLSGHEILGVNEKLVSQCFNRPSENSTDISSSFTYSRVNSFTSKSPTLSTTATDEPLSTNGGNVNEISTTQLGLSTGKIKSHKYYSTTHSLTFKNDEISESLSATMEYTNLNQGTQSTTKHTIDLTNDVYVLNTLSSTDFEQTGHFITTDIVSSRIHVAQQSTVSSTENKTIKNNHNYKCMCRCPTFSNRWHFLLGLNLTRTQLSDIMRPYLRKLKKSIEVNQKETNTYRLKHVCANDDRQASKSIGLVGIIILCSVPTFFVTLDLLGCFIDRTDKKIIEIESIT</sequence>
<dbReference type="EMBL" id="UYJE01002026">
    <property type="protein sequence ID" value="VDI07225.1"/>
    <property type="molecule type" value="Genomic_DNA"/>
</dbReference>
<keyword evidence="2" id="KW-0812">Transmembrane</keyword>
<reference evidence="4" key="1">
    <citation type="submission" date="2018-11" db="EMBL/GenBank/DDBJ databases">
        <authorList>
            <person name="Alioto T."/>
            <person name="Alioto T."/>
        </authorList>
    </citation>
    <scope>NUCLEOTIDE SEQUENCE</scope>
</reference>
<evidence type="ECO:0000256" key="2">
    <source>
        <dbReference type="SAM" id="Phobius"/>
    </source>
</evidence>
<keyword evidence="5" id="KW-1185">Reference proteome</keyword>
<proteinExistence type="predicted"/>
<dbReference type="InterPro" id="IPR022041">
    <property type="entry name" value="Methyltransf_FA"/>
</dbReference>
<organism evidence="4 5">
    <name type="scientific">Mytilus galloprovincialis</name>
    <name type="common">Mediterranean mussel</name>
    <dbReference type="NCBI Taxonomy" id="29158"/>
    <lineage>
        <taxon>Eukaryota</taxon>
        <taxon>Metazoa</taxon>
        <taxon>Spiralia</taxon>
        <taxon>Lophotrochozoa</taxon>
        <taxon>Mollusca</taxon>
        <taxon>Bivalvia</taxon>
        <taxon>Autobranchia</taxon>
        <taxon>Pteriomorphia</taxon>
        <taxon>Mytilida</taxon>
        <taxon>Mytiloidea</taxon>
        <taxon>Mytilidae</taxon>
        <taxon>Mytilinae</taxon>
        <taxon>Mytilus</taxon>
    </lineage>
</organism>
<dbReference type="OrthoDB" id="6165053at2759"/>
<feature type="domain" description="Farnesoic acid O-methyl transferase" evidence="3">
    <location>
        <begin position="101"/>
        <end position="173"/>
    </location>
</feature>
<gene>
    <name evidence="4" type="ORF">MGAL_10B090672</name>
</gene>
<keyword evidence="2" id="KW-0472">Membrane</keyword>
<name>A0A8B6CLY4_MYTGA</name>
<evidence type="ECO:0000256" key="1">
    <source>
        <dbReference type="SAM" id="MobiDB-lite"/>
    </source>
</evidence>
<dbReference type="Proteomes" id="UP000596742">
    <property type="component" value="Unassembled WGS sequence"/>
</dbReference>